<sequence length="100" mass="11044">MKSISAGDGDEDVIIIGKDNLDAEFKRFSNSRSKEDARFLNDFALSFINPISASVESFTSLHPFGMNEIAFSAATTELLVVSINKARATVDFFYLVDNLE</sequence>
<reference evidence="2" key="1">
    <citation type="journal article" date="2022" name="Mol. Ecol. Resour.">
        <title>The genomes of chicory, endive, great burdock and yacon provide insights into Asteraceae palaeo-polyploidization history and plant inulin production.</title>
        <authorList>
            <person name="Fan W."/>
            <person name="Wang S."/>
            <person name="Wang H."/>
            <person name="Wang A."/>
            <person name="Jiang F."/>
            <person name="Liu H."/>
            <person name="Zhao H."/>
            <person name="Xu D."/>
            <person name="Zhang Y."/>
        </authorList>
    </citation>
    <scope>NUCLEOTIDE SEQUENCE [LARGE SCALE GENOMIC DNA]</scope>
    <source>
        <strain evidence="2">cv. Niubang</strain>
    </source>
</reference>
<dbReference type="EMBL" id="CM042052">
    <property type="protein sequence ID" value="KAI3719556.1"/>
    <property type="molecule type" value="Genomic_DNA"/>
</dbReference>
<comment type="caution">
    <text evidence="1">The sequence shown here is derived from an EMBL/GenBank/DDBJ whole genome shotgun (WGS) entry which is preliminary data.</text>
</comment>
<dbReference type="Proteomes" id="UP001055879">
    <property type="component" value="Linkage Group LG06"/>
</dbReference>
<keyword evidence="2" id="KW-1185">Reference proteome</keyword>
<reference evidence="1 2" key="2">
    <citation type="journal article" date="2022" name="Mol. Ecol. Resour.">
        <title>The genomes of chicory, endive, great burdock and yacon provide insights into Asteraceae paleo-polyploidization history and plant inulin production.</title>
        <authorList>
            <person name="Fan W."/>
            <person name="Wang S."/>
            <person name="Wang H."/>
            <person name="Wang A."/>
            <person name="Jiang F."/>
            <person name="Liu H."/>
            <person name="Zhao H."/>
            <person name="Xu D."/>
            <person name="Zhang Y."/>
        </authorList>
    </citation>
    <scope>NUCLEOTIDE SEQUENCE [LARGE SCALE GENOMIC DNA]</scope>
    <source>
        <strain evidence="2">cv. Niubang</strain>
    </source>
</reference>
<protein>
    <submittedName>
        <fullName evidence="1">Uncharacterized protein</fullName>
    </submittedName>
</protein>
<evidence type="ECO:0000313" key="1">
    <source>
        <dbReference type="EMBL" id="KAI3719556.1"/>
    </source>
</evidence>
<gene>
    <name evidence="1" type="ORF">L6452_20458</name>
</gene>
<organism evidence="1 2">
    <name type="scientific">Arctium lappa</name>
    <name type="common">Greater burdock</name>
    <name type="synonym">Lappa major</name>
    <dbReference type="NCBI Taxonomy" id="4217"/>
    <lineage>
        <taxon>Eukaryota</taxon>
        <taxon>Viridiplantae</taxon>
        <taxon>Streptophyta</taxon>
        <taxon>Embryophyta</taxon>
        <taxon>Tracheophyta</taxon>
        <taxon>Spermatophyta</taxon>
        <taxon>Magnoliopsida</taxon>
        <taxon>eudicotyledons</taxon>
        <taxon>Gunneridae</taxon>
        <taxon>Pentapetalae</taxon>
        <taxon>asterids</taxon>
        <taxon>campanulids</taxon>
        <taxon>Asterales</taxon>
        <taxon>Asteraceae</taxon>
        <taxon>Carduoideae</taxon>
        <taxon>Cardueae</taxon>
        <taxon>Arctiinae</taxon>
        <taxon>Arctium</taxon>
    </lineage>
</organism>
<name>A0ACB9BBF3_ARCLA</name>
<proteinExistence type="predicted"/>
<evidence type="ECO:0000313" key="2">
    <source>
        <dbReference type="Proteomes" id="UP001055879"/>
    </source>
</evidence>
<accession>A0ACB9BBF3</accession>